<evidence type="ECO:0000313" key="2">
    <source>
        <dbReference type="EMBL" id="TMM50799.1"/>
    </source>
</evidence>
<reference evidence="2 3" key="1">
    <citation type="submission" date="2019-05" db="EMBL/GenBank/DDBJ databases">
        <title>Sulfitobacter sabulilitoris sp. nov., isolated from a marine sand.</title>
        <authorList>
            <person name="Yoon J.-H."/>
        </authorList>
    </citation>
    <scope>NUCLEOTIDE SEQUENCE [LARGE SCALE GENOMIC DNA]</scope>
    <source>
        <strain evidence="2 3">HSMS-29</strain>
    </source>
</reference>
<dbReference type="OrthoDB" id="7875167at2"/>
<dbReference type="Proteomes" id="UP000309550">
    <property type="component" value="Unassembled WGS sequence"/>
</dbReference>
<keyword evidence="1" id="KW-0732">Signal</keyword>
<feature type="signal peptide" evidence="1">
    <location>
        <begin position="1"/>
        <end position="21"/>
    </location>
</feature>
<dbReference type="AlphaFoldDB" id="A0A5S3Q303"/>
<feature type="chain" id="PRO_5024347899" description="Secreted protein" evidence="1">
    <location>
        <begin position="22"/>
        <end position="95"/>
    </location>
</feature>
<comment type="caution">
    <text evidence="2">The sequence shown here is derived from an EMBL/GenBank/DDBJ whole genome shotgun (WGS) entry which is preliminary data.</text>
</comment>
<proteinExistence type="predicted"/>
<dbReference type="EMBL" id="VANS01000005">
    <property type="protein sequence ID" value="TMM50799.1"/>
    <property type="molecule type" value="Genomic_DNA"/>
</dbReference>
<gene>
    <name evidence="2" type="ORF">FDT80_16205</name>
</gene>
<name>A0A5S3Q303_9RHOB</name>
<evidence type="ECO:0000256" key="1">
    <source>
        <dbReference type="SAM" id="SignalP"/>
    </source>
</evidence>
<dbReference type="RefSeq" id="WP_138663371.1">
    <property type="nucleotide sequence ID" value="NZ_VANS01000005.1"/>
</dbReference>
<keyword evidence="3" id="KW-1185">Reference proteome</keyword>
<sequence>MMTRIAAMAALAVALALPARADIYDHLGRTAQMRHGTSKMLPPPGYDRQRWRAPNKCDYSRAGRPGETVWYLIINTSHRGCPARLVERAFTDYNW</sequence>
<evidence type="ECO:0008006" key="4">
    <source>
        <dbReference type="Google" id="ProtNLM"/>
    </source>
</evidence>
<accession>A0A5S3Q303</accession>
<protein>
    <recommendedName>
        <fullName evidence="4">Secreted protein</fullName>
    </recommendedName>
</protein>
<evidence type="ECO:0000313" key="3">
    <source>
        <dbReference type="Proteomes" id="UP000309550"/>
    </source>
</evidence>
<organism evidence="2 3">
    <name type="scientific">Sulfitobacter sabulilitoris</name>
    <dbReference type="NCBI Taxonomy" id="2562655"/>
    <lineage>
        <taxon>Bacteria</taxon>
        <taxon>Pseudomonadati</taxon>
        <taxon>Pseudomonadota</taxon>
        <taxon>Alphaproteobacteria</taxon>
        <taxon>Rhodobacterales</taxon>
        <taxon>Roseobacteraceae</taxon>
        <taxon>Sulfitobacter</taxon>
    </lineage>
</organism>